<sequence length="395" mass="44098">MLRHTAQAFTATVSTTRGPISMGVEELAQQLGGLGRARLVWDYYSIGIDPAVYFDDSCETESIETIQKLLPSSRRSQPLGKEALDRLSSLYPAGRLEGGVASLSHISQSRDKTTKLLLRLADGLEVETVIIPWGDTRSTVCISSQVGCRQGCTFCATGRMGKMRSLTSDEIIAQFFFAKKISRTHHLPEIRNVVFMGMGEPADNAENVVRATQILTTRELFQLSAMKVTVSTVAPTPDAFQQFVHAPCVLAWSVHAANNELRKKLVPTTQYSMEELRQGLIDTLLQRPMNNFRVVMLEVALMDGVNDSLKEADELAEFARVLVEQVPGCKMTVNLIPFNDIGQHLYRKPSEERVVAFQRRLWEHGIFTHIRNTRGDDESAACGQLATKKRKERIE</sequence>
<dbReference type="InterPro" id="IPR058240">
    <property type="entry name" value="rSAM_sf"/>
</dbReference>
<dbReference type="InterPro" id="IPR007197">
    <property type="entry name" value="rSAM"/>
</dbReference>
<keyword evidence="3" id="KW-0004">4Fe-4S</keyword>
<evidence type="ECO:0000313" key="12">
    <source>
        <dbReference type="EMBL" id="GAX18539.1"/>
    </source>
</evidence>
<comment type="subcellular location">
    <subcellularLocation>
        <location evidence="2">Cytoplasm</location>
    </subcellularLocation>
</comment>
<keyword evidence="6" id="KW-0808">Transferase</keyword>
<evidence type="ECO:0000259" key="11">
    <source>
        <dbReference type="PROSITE" id="PS51918"/>
    </source>
</evidence>
<dbReference type="CDD" id="cd01335">
    <property type="entry name" value="Radical_SAM"/>
    <property type="match status" value="1"/>
</dbReference>
<dbReference type="GO" id="GO:0008173">
    <property type="term" value="F:RNA methyltransferase activity"/>
    <property type="evidence" value="ECO:0007669"/>
    <property type="project" value="InterPro"/>
</dbReference>
<comment type="cofactor">
    <cofactor evidence="1">
        <name>[4Fe-4S] cluster</name>
        <dbReference type="ChEBI" id="CHEBI:49883"/>
    </cofactor>
</comment>
<protein>
    <recommendedName>
        <fullName evidence="11">Radical SAM core domain-containing protein</fullName>
    </recommendedName>
</protein>
<dbReference type="PANTHER" id="PTHR30544">
    <property type="entry name" value="23S RRNA METHYLTRANSFERASE"/>
    <property type="match status" value="1"/>
</dbReference>
<evidence type="ECO:0000256" key="9">
    <source>
        <dbReference type="ARBA" id="ARBA00023004"/>
    </source>
</evidence>
<gene>
    <name evidence="12" type="ORF">FisN_10Hu260</name>
</gene>
<accession>A0A1Z5JXB4</accession>
<dbReference type="InParanoid" id="A0A1Z5JXB4"/>
<dbReference type="InterPro" id="IPR004383">
    <property type="entry name" value="rRNA_lsu_MTrfase_RlmN/Cfr"/>
</dbReference>
<dbReference type="InterPro" id="IPR013785">
    <property type="entry name" value="Aldolase_TIM"/>
</dbReference>
<keyword evidence="9" id="KW-0408">Iron</keyword>
<evidence type="ECO:0000256" key="7">
    <source>
        <dbReference type="ARBA" id="ARBA00022691"/>
    </source>
</evidence>
<dbReference type="GO" id="GO:0030488">
    <property type="term" value="P:tRNA methylation"/>
    <property type="evidence" value="ECO:0007669"/>
    <property type="project" value="TreeGrafter"/>
</dbReference>
<dbReference type="SFLD" id="SFLDF00275">
    <property type="entry name" value="adenosine_C2_methyltransferase"/>
    <property type="match status" value="1"/>
</dbReference>
<dbReference type="OrthoDB" id="538249at2759"/>
<keyword evidence="10" id="KW-0411">Iron-sulfur</keyword>
<keyword evidence="13" id="KW-1185">Reference proteome</keyword>
<evidence type="ECO:0000256" key="8">
    <source>
        <dbReference type="ARBA" id="ARBA00022723"/>
    </source>
</evidence>
<dbReference type="Gene3D" id="3.20.20.70">
    <property type="entry name" value="Aldolase class I"/>
    <property type="match status" value="1"/>
</dbReference>
<dbReference type="AlphaFoldDB" id="A0A1Z5JXB4"/>
<proteinExistence type="predicted"/>
<evidence type="ECO:0000256" key="4">
    <source>
        <dbReference type="ARBA" id="ARBA00022490"/>
    </source>
</evidence>
<evidence type="ECO:0000256" key="3">
    <source>
        <dbReference type="ARBA" id="ARBA00022485"/>
    </source>
</evidence>
<keyword evidence="5" id="KW-0489">Methyltransferase</keyword>
<dbReference type="GO" id="GO:0051539">
    <property type="term" value="F:4 iron, 4 sulfur cluster binding"/>
    <property type="evidence" value="ECO:0007669"/>
    <property type="project" value="UniProtKB-KW"/>
</dbReference>
<dbReference type="InterPro" id="IPR040072">
    <property type="entry name" value="Methyltransferase_A"/>
</dbReference>
<evidence type="ECO:0000313" key="13">
    <source>
        <dbReference type="Proteomes" id="UP000198406"/>
    </source>
</evidence>
<organism evidence="12 13">
    <name type="scientific">Fistulifera solaris</name>
    <name type="common">Oleaginous diatom</name>
    <dbReference type="NCBI Taxonomy" id="1519565"/>
    <lineage>
        <taxon>Eukaryota</taxon>
        <taxon>Sar</taxon>
        <taxon>Stramenopiles</taxon>
        <taxon>Ochrophyta</taxon>
        <taxon>Bacillariophyta</taxon>
        <taxon>Bacillariophyceae</taxon>
        <taxon>Bacillariophycidae</taxon>
        <taxon>Naviculales</taxon>
        <taxon>Naviculaceae</taxon>
        <taxon>Fistulifera</taxon>
    </lineage>
</organism>
<feature type="domain" description="Radical SAM core" evidence="11">
    <location>
        <begin position="134"/>
        <end position="377"/>
    </location>
</feature>
<dbReference type="GO" id="GO:0005737">
    <property type="term" value="C:cytoplasm"/>
    <property type="evidence" value="ECO:0007669"/>
    <property type="project" value="UniProtKB-SubCell"/>
</dbReference>
<dbReference type="GO" id="GO:0070475">
    <property type="term" value="P:rRNA base methylation"/>
    <property type="evidence" value="ECO:0007669"/>
    <property type="project" value="TreeGrafter"/>
</dbReference>
<dbReference type="SUPFAM" id="SSF102114">
    <property type="entry name" value="Radical SAM enzymes"/>
    <property type="match status" value="1"/>
</dbReference>
<keyword evidence="8" id="KW-0479">Metal-binding</keyword>
<dbReference type="PROSITE" id="PS51918">
    <property type="entry name" value="RADICAL_SAM"/>
    <property type="match status" value="1"/>
</dbReference>
<dbReference type="PANTHER" id="PTHR30544:SF5">
    <property type="entry name" value="RADICAL SAM CORE DOMAIN-CONTAINING PROTEIN"/>
    <property type="match status" value="1"/>
</dbReference>
<dbReference type="Pfam" id="PF04055">
    <property type="entry name" value="Radical_SAM"/>
    <property type="match status" value="1"/>
</dbReference>
<reference evidence="12 13" key="1">
    <citation type="journal article" date="2015" name="Plant Cell">
        <title>Oil accumulation by the oleaginous diatom Fistulifera solaris as revealed by the genome and transcriptome.</title>
        <authorList>
            <person name="Tanaka T."/>
            <person name="Maeda Y."/>
            <person name="Veluchamy A."/>
            <person name="Tanaka M."/>
            <person name="Abida H."/>
            <person name="Marechal E."/>
            <person name="Bowler C."/>
            <person name="Muto M."/>
            <person name="Sunaga Y."/>
            <person name="Tanaka M."/>
            <person name="Yoshino T."/>
            <person name="Taniguchi T."/>
            <person name="Fukuda Y."/>
            <person name="Nemoto M."/>
            <person name="Matsumoto M."/>
            <person name="Wong P.S."/>
            <person name="Aburatani S."/>
            <person name="Fujibuchi W."/>
        </authorList>
    </citation>
    <scope>NUCLEOTIDE SEQUENCE [LARGE SCALE GENOMIC DNA]</scope>
    <source>
        <strain evidence="12 13">JPCC DA0580</strain>
    </source>
</reference>
<keyword evidence="7" id="KW-0949">S-adenosyl-L-methionine</keyword>
<comment type="caution">
    <text evidence="12">The sequence shown here is derived from an EMBL/GenBank/DDBJ whole genome shotgun (WGS) entry which is preliminary data.</text>
</comment>
<dbReference type="SFLD" id="SFLDS00029">
    <property type="entry name" value="Radical_SAM"/>
    <property type="match status" value="1"/>
</dbReference>
<evidence type="ECO:0000256" key="2">
    <source>
        <dbReference type="ARBA" id="ARBA00004496"/>
    </source>
</evidence>
<keyword evidence="4" id="KW-0963">Cytoplasm</keyword>
<dbReference type="Proteomes" id="UP000198406">
    <property type="component" value="Unassembled WGS sequence"/>
</dbReference>
<evidence type="ECO:0000256" key="1">
    <source>
        <dbReference type="ARBA" id="ARBA00001966"/>
    </source>
</evidence>
<evidence type="ECO:0000256" key="6">
    <source>
        <dbReference type="ARBA" id="ARBA00022679"/>
    </source>
</evidence>
<dbReference type="SFLD" id="SFLDG01062">
    <property type="entry name" value="methyltransferase_(Class_A)"/>
    <property type="match status" value="1"/>
</dbReference>
<evidence type="ECO:0000256" key="10">
    <source>
        <dbReference type="ARBA" id="ARBA00023014"/>
    </source>
</evidence>
<name>A0A1Z5JXB4_FISSO</name>
<evidence type="ECO:0000256" key="5">
    <source>
        <dbReference type="ARBA" id="ARBA00022603"/>
    </source>
</evidence>
<dbReference type="GO" id="GO:0046872">
    <property type="term" value="F:metal ion binding"/>
    <property type="evidence" value="ECO:0007669"/>
    <property type="project" value="UniProtKB-KW"/>
</dbReference>
<dbReference type="EMBL" id="BDSP01000131">
    <property type="protein sequence ID" value="GAX18539.1"/>
    <property type="molecule type" value="Genomic_DNA"/>
</dbReference>